<evidence type="ECO:0008006" key="4">
    <source>
        <dbReference type="Google" id="ProtNLM"/>
    </source>
</evidence>
<feature type="region of interest" description="Disordered" evidence="1">
    <location>
        <begin position="66"/>
        <end position="94"/>
    </location>
</feature>
<evidence type="ECO:0000313" key="3">
    <source>
        <dbReference type="Proteomes" id="UP001148838"/>
    </source>
</evidence>
<protein>
    <recommendedName>
        <fullName evidence="4">Mos1 transposase HTH domain-containing protein</fullName>
    </recommendedName>
</protein>
<evidence type="ECO:0000256" key="1">
    <source>
        <dbReference type="SAM" id="MobiDB-lite"/>
    </source>
</evidence>
<organism evidence="2 3">
    <name type="scientific">Periplaneta americana</name>
    <name type="common">American cockroach</name>
    <name type="synonym">Blatta americana</name>
    <dbReference type="NCBI Taxonomy" id="6978"/>
    <lineage>
        <taxon>Eukaryota</taxon>
        <taxon>Metazoa</taxon>
        <taxon>Ecdysozoa</taxon>
        <taxon>Arthropoda</taxon>
        <taxon>Hexapoda</taxon>
        <taxon>Insecta</taxon>
        <taxon>Pterygota</taxon>
        <taxon>Neoptera</taxon>
        <taxon>Polyneoptera</taxon>
        <taxon>Dictyoptera</taxon>
        <taxon>Blattodea</taxon>
        <taxon>Blattoidea</taxon>
        <taxon>Blattidae</taxon>
        <taxon>Blattinae</taxon>
        <taxon>Periplaneta</taxon>
    </lineage>
</organism>
<feature type="compositionally biased region" description="Basic and acidic residues" evidence="1">
    <location>
        <begin position="85"/>
        <end position="94"/>
    </location>
</feature>
<accession>A0ABQ8TS26</accession>
<name>A0ABQ8TS26_PERAM</name>
<proteinExistence type="predicted"/>
<gene>
    <name evidence="2" type="ORF">ANN_00488</name>
</gene>
<dbReference type="Proteomes" id="UP001148838">
    <property type="component" value="Unassembled WGS sequence"/>
</dbReference>
<evidence type="ECO:0000313" key="2">
    <source>
        <dbReference type="EMBL" id="KAJ4449093.1"/>
    </source>
</evidence>
<reference evidence="2 3" key="1">
    <citation type="journal article" date="2022" name="Allergy">
        <title>Genome assembly and annotation of Periplaneta americana reveal a comprehensive cockroach allergen profile.</title>
        <authorList>
            <person name="Wang L."/>
            <person name="Xiong Q."/>
            <person name="Saelim N."/>
            <person name="Wang L."/>
            <person name="Nong W."/>
            <person name="Wan A.T."/>
            <person name="Shi M."/>
            <person name="Liu X."/>
            <person name="Cao Q."/>
            <person name="Hui J.H.L."/>
            <person name="Sookrung N."/>
            <person name="Leung T.F."/>
            <person name="Tungtrongchitr A."/>
            <person name="Tsui S.K.W."/>
        </authorList>
    </citation>
    <scope>NUCLEOTIDE SEQUENCE [LARGE SCALE GENOMIC DNA]</scope>
    <source>
        <strain evidence="2">PWHHKU_190912</strain>
    </source>
</reference>
<comment type="caution">
    <text evidence="2">The sequence shown here is derived from an EMBL/GenBank/DDBJ whole genome shotgun (WGS) entry which is preliminary data.</text>
</comment>
<keyword evidence="3" id="KW-1185">Reference proteome</keyword>
<sequence>MATTRETRTQQRAVIEFVFAEQETIANIDRHLQHVYGDQVADRSTISRWVSSVSAVSATERAKARLSDLPRSRRPHAAVTPQTVERTDRFTSRL</sequence>
<dbReference type="EMBL" id="JAJSOF020000003">
    <property type="protein sequence ID" value="KAJ4449093.1"/>
    <property type="molecule type" value="Genomic_DNA"/>
</dbReference>